<sequence>MAIYVKAFSLVLKTVSKPLAKQLKHVATSNATLRAMCIAAALRTDAVYQGVVNSSAEPLASGGRRMKIDKANRPPRVMNEEQALSAAADFLGEAFVFGVAGSLVWWEQDRSAQKDAAKTAKATEERAQLTEMLALQQRNMREMFEVLEELEQYGNRTTAGANE</sequence>
<keyword evidence="2" id="KW-0175">Coiled coil</keyword>
<evidence type="ECO:0000256" key="2">
    <source>
        <dbReference type="ARBA" id="ARBA00023054"/>
    </source>
</evidence>
<dbReference type="EMBL" id="HBFC01015483">
    <property type="protein sequence ID" value="CAD8706408.1"/>
    <property type="molecule type" value="Transcribed_RNA"/>
</dbReference>
<dbReference type="PANTHER" id="PTHR12499:SF0">
    <property type="entry name" value="OPTIC ATROPHY 3 PROTEIN"/>
    <property type="match status" value="1"/>
</dbReference>
<evidence type="ECO:0000256" key="1">
    <source>
        <dbReference type="ARBA" id="ARBA00007584"/>
    </source>
</evidence>
<proteinExistence type="inferred from homology"/>
<evidence type="ECO:0008006" key="4">
    <source>
        <dbReference type="Google" id="ProtNLM"/>
    </source>
</evidence>
<organism evidence="3">
    <name type="scientific">Mantoniella antarctica</name>
    <dbReference type="NCBI Taxonomy" id="81844"/>
    <lineage>
        <taxon>Eukaryota</taxon>
        <taxon>Viridiplantae</taxon>
        <taxon>Chlorophyta</taxon>
        <taxon>Mamiellophyceae</taxon>
        <taxon>Mamiellales</taxon>
        <taxon>Mamiellaceae</taxon>
        <taxon>Mantoniella</taxon>
    </lineage>
</organism>
<accession>A0A7S0SGR9</accession>
<dbReference type="GO" id="GO:0005739">
    <property type="term" value="C:mitochondrion"/>
    <property type="evidence" value="ECO:0007669"/>
    <property type="project" value="TreeGrafter"/>
</dbReference>
<dbReference type="GO" id="GO:0019216">
    <property type="term" value="P:regulation of lipid metabolic process"/>
    <property type="evidence" value="ECO:0007669"/>
    <property type="project" value="TreeGrafter"/>
</dbReference>
<protein>
    <recommendedName>
        <fullName evidence="4">OPA3-like protein</fullName>
    </recommendedName>
</protein>
<dbReference type="Pfam" id="PF07047">
    <property type="entry name" value="OPA3"/>
    <property type="match status" value="1"/>
</dbReference>
<gene>
    <name evidence="3" type="ORF">MANT1106_LOCUS9091</name>
</gene>
<reference evidence="3" key="1">
    <citation type="submission" date="2021-01" db="EMBL/GenBank/DDBJ databases">
        <authorList>
            <person name="Corre E."/>
            <person name="Pelletier E."/>
            <person name="Niang G."/>
            <person name="Scheremetjew M."/>
            <person name="Finn R."/>
            <person name="Kale V."/>
            <person name="Holt S."/>
            <person name="Cochrane G."/>
            <person name="Meng A."/>
            <person name="Brown T."/>
            <person name="Cohen L."/>
        </authorList>
    </citation>
    <scope>NUCLEOTIDE SEQUENCE</scope>
    <source>
        <strain evidence="3">SL-175</strain>
    </source>
</reference>
<dbReference type="InterPro" id="IPR010754">
    <property type="entry name" value="OPA3-like"/>
</dbReference>
<name>A0A7S0SGR9_9CHLO</name>
<evidence type="ECO:0000313" key="3">
    <source>
        <dbReference type="EMBL" id="CAD8706408.1"/>
    </source>
</evidence>
<dbReference type="PANTHER" id="PTHR12499">
    <property type="entry name" value="OPTIC ATROPHY 3 PROTEIN OPA3"/>
    <property type="match status" value="1"/>
</dbReference>
<comment type="similarity">
    <text evidence="1">Belongs to the OPA3 family.</text>
</comment>
<dbReference type="AlphaFoldDB" id="A0A7S0SGR9"/>